<sequence length="188" mass="22066">MSKKDIEYALILLTIQDLNDSFDSFNDDELDNNNDLIKEVLLALSSLRYLVPQNYIPKSQHWYYEILPLYDDIRFKKVLQMERQQFNKLVQVLQNDTVFQNKGNKLQAPVEFQLVIFLRRLGSKDDILSIYSQFGICEGTVILYINHVIKAIRNKKLEFVQWPKNNNNRAIVHAGFQAIGGFRILLEQ</sequence>
<accession>A0A2I1HFR4</accession>
<dbReference type="VEuPathDB" id="FungiDB:RhiirA1_330302"/>
<organism evidence="1 2">
    <name type="scientific">Rhizophagus irregularis</name>
    <dbReference type="NCBI Taxonomy" id="588596"/>
    <lineage>
        <taxon>Eukaryota</taxon>
        <taxon>Fungi</taxon>
        <taxon>Fungi incertae sedis</taxon>
        <taxon>Mucoromycota</taxon>
        <taxon>Glomeromycotina</taxon>
        <taxon>Glomeromycetes</taxon>
        <taxon>Glomerales</taxon>
        <taxon>Glomeraceae</taxon>
        <taxon>Rhizophagus</taxon>
    </lineage>
</organism>
<name>A0A2I1HFR4_9GLOM</name>
<evidence type="ECO:0000313" key="2">
    <source>
        <dbReference type="Proteomes" id="UP000234323"/>
    </source>
</evidence>
<dbReference type="EMBL" id="LLXI01002666">
    <property type="protein sequence ID" value="PKY57721.1"/>
    <property type="molecule type" value="Genomic_DNA"/>
</dbReference>
<dbReference type="VEuPathDB" id="FungiDB:RhiirFUN_011625"/>
<protein>
    <submittedName>
        <fullName evidence="1">Uncharacterized protein</fullName>
    </submittedName>
</protein>
<gene>
    <name evidence="1" type="ORF">RhiirA4_510641</name>
</gene>
<dbReference type="AlphaFoldDB" id="A0A2I1HFR4"/>
<keyword evidence="2" id="KW-1185">Reference proteome</keyword>
<dbReference type="VEuPathDB" id="FungiDB:FUN_006844"/>
<dbReference type="Proteomes" id="UP000234323">
    <property type="component" value="Unassembled WGS sequence"/>
</dbReference>
<comment type="caution">
    <text evidence="1">The sequence shown here is derived from an EMBL/GenBank/DDBJ whole genome shotgun (WGS) entry which is preliminary data.</text>
</comment>
<evidence type="ECO:0000313" key="1">
    <source>
        <dbReference type="EMBL" id="PKY57721.1"/>
    </source>
</evidence>
<reference evidence="1 2" key="1">
    <citation type="submission" date="2015-10" db="EMBL/GenBank/DDBJ databases">
        <title>Genome analyses suggest a sexual origin of heterokaryosis in a supposedly ancient asexual fungus.</title>
        <authorList>
            <person name="Ropars J."/>
            <person name="Sedzielewska K."/>
            <person name="Noel J."/>
            <person name="Charron P."/>
            <person name="Farinelli L."/>
            <person name="Marton T."/>
            <person name="Kruger M."/>
            <person name="Pelin A."/>
            <person name="Brachmann A."/>
            <person name="Corradi N."/>
        </authorList>
    </citation>
    <scope>NUCLEOTIDE SEQUENCE [LARGE SCALE GENOMIC DNA]</scope>
    <source>
        <strain evidence="1 2">A4</strain>
    </source>
</reference>
<proteinExistence type="predicted"/>